<evidence type="ECO:0000313" key="2">
    <source>
        <dbReference type="Proteomes" id="UP000298009"/>
    </source>
</evidence>
<comment type="caution">
    <text evidence="1">The sequence shown here is derived from an EMBL/GenBank/DDBJ whole genome shotgun (WGS) entry which is preliminary data.</text>
</comment>
<dbReference type="Proteomes" id="UP000298009">
    <property type="component" value="Unassembled WGS sequence"/>
</dbReference>
<organism evidence="1 2">
    <name type="scientific">Leptospira noumeaensis</name>
    <dbReference type="NCBI Taxonomy" id="2484964"/>
    <lineage>
        <taxon>Bacteria</taxon>
        <taxon>Pseudomonadati</taxon>
        <taxon>Spirochaetota</taxon>
        <taxon>Spirochaetia</taxon>
        <taxon>Leptospirales</taxon>
        <taxon>Leptospiraceae</taxon>
        <taxon>Leptospira</taxon>
    </lineage>
</organism>
<name>A0A4R9I9E8_9LEPT</name>
<sequence>MKIILNIFLIISICLISLVNCGRYNLTKKVAKNSFGIQYFKVKQIKQIAFFDESNLILFADTINLKDEYTSTYPEPPLAEKCYLLNLKHNQSNLQIVETANFQEECEFPNLKYLDFIEINKQEFSQNKSTKNDNIIKIKFEKSRKDHIYVQFEIPKNQLSNSTFINIKSSIQKNHKPQYALLYPIVLPYDIIAGSLHSIGYIFFSIAWMNGALINNSLPIYRRIPNYILLGTYRTFAYLDDLAE</sequence>
<dbReference type="RefSeq" id="WP_135601190.1">
    <property type="nucleotide sequence ID" value="NZ_RQFK01000025.1"/>
</dbReference>
<protein>
    <submittedName>
        <fullName evidence="1">Uncharacterized protein</fullName>
    </submittedName>
</protein>
<accession>A0A4R9I9E8</accession>
<dbReference type="OrthoDB" id="332324at2"/>
<evidence type="ECO:0000313" key="1">
    <source>
        <dbReference type="EMBL" id="TGK82710.1"/>
    </source>
</evidence>
<gene>
    <name evidence="1" type="ORF">EHQ24_08180</name>
</gene>
<keyword evidence="2" id="KW-1185">Reference proteome</keyword>
<proteinExistence type="predicted"/>
<reference evidence="1" key="1">
    <citation type="journal article" date="2019" name="PLoS Negl. Trop. Dis.">
        <title>Revisiting the worldwide diversity of Leptospira species in the environment.</title>
        <authorList>
            <person name="Vincent A.T."/>
            <person name="Schiettekatte O."/>
            <person name="Bourhy P."/>
            <person name="Veyrier F.J."/>
            <person name="Picardeau M."/>
        </authorList>
    </citation>
    <scope>NUCLEOTIDE SEQUENCE [LARGE SCALE GENOMIC DNA]</scope>
    <source>
        <strain evidence="1">201800287</strain>
    </source>
</reference>
<dbReference type="EMBL" id="RQFK01000025">
    <property type="protein sequence ID" value="TGK82710.1"/>
    <property type="molecule type" value="Genomic_DNA"/>
</dbReference>
<dbReference type="AlphaFoldDB" id="A0A4R9I9E8"/>